<gene>
    <name evidence="8" type="ordered locus">TOL2_C37020</name>
</gene>
<evidence type="ECO:0000256" key="1">
    <source>
        <dbReference type="ARBA" id="ARBA00022553"/>
    </source>
</evidence>
<dbReference type="SMART" id="SM00421">
    <property type="entry name" value="HTH_LUXR"/>
    <property type="match status" value="1"/>
</dbReference>
<evidence type="ECO:0000259" key="6">
    <source>
        <dbReference type="PROSITE" id="PS50043"/>
    </source>
</evidence>
<evidence type="ECO:0000256" key="3">
    <source>
        <dbReference type="ARBA" id="ARBA00023125"/>
    </source>
</evidence>
<dbReference type="HOGENOM" id="CLU_000445_90_8_7"/>
<evidence type="ECO:0000256" key="4">
    <source>
        <dbReference type="ARBA" id="ARBA00023163"/>
    </source>
</evidence>
<keyword evidence="3" id="KW-0238">DNA-binding</keyword>
<dbReference type="GO" id="GO:0006355">
    <property type="term" value="P:regulation of DNA-templated transcription"/>
    <property type="evidence" value="ECO:0007669"/>
    <property type="project" value="InterPro"/>
</dbReference>
<dbReference type="EMBL" id="FO203503">
    <property type="protein sequence ID" value="CCK81859.1"/>
    <property type="molecule type" value="Genomic_DNA"/>
</dbReference>
<dbReference type="Pfam" id="PF00196">
    <property type="entry name" value="GerE"/>
    <property type="match status" value="1"/>
</dbReference>
<proteinExistence type="predicted"/>
<name>K0NBT0_DESTT</name>
<dbReference type="PANTHER" id="PTHR43214:SF41">
    <property type="entry name" value="NITRATE_NITRITE RESPONSE REGULATOR PROTEIN NARP"/>
    <property type="match status" value="1"/>
</dbReference>
<dbReference type="RefSeq" id="WP_014959044.1">
    <property type="nucleotide sequence ID" value="NC_018645.1"/>
</dbReference>
<dbReference type="Proteomes" id="UP000007347">
    <property type="component" value="Chromosome"/>
</dbReference>
<dbReference type="InterPro" id="IPR000792">
    <property type="entry name" value="Tscrpt_reg_LuxR_C"/>
</dbReference>
<dbReference type="SUPFAM" id="SSF46894">
    <property type="entry name" value="C-terminal effector domain of the bipartite response regulators"/>
    <property type="match status" value="1"/>
</dbReference>
<dbReference type="SMART" id="SM00448">
    <property type="entry name" value="REC"/>
    <property type="match status" value="1"/>
</dbReference>
<dbReference type="KEGG" id="dto:TOL2_C37020"/>
<keyword evidence="9" id="KW-1185">Reference proteome</keyword>
<evidence type="ECO:0000259" key="7">
    <source>
        <dbReference type="PROSITE" id="PS50110"/>
    </source>
</evidence>
<dbReference type="PROSITE" id="PS50043">
    <property type="entry name" value="HTH_LUXR_2"/>
    <property type="match status" value="1"/>
</dbReference>
<dbReference type="PROSITE" id="PS50110">
    <property type="entry name" value="RESPONSE_REGULATORY"/>
    <property type="match status" value="1"/>
</dbReference>
<organism evidence="8 9">
    <name type="scientific">Desulfobacula toluolica (strain DSM 7467 / Tol2)</name>
    <dbReference type="NCBI Taxonomy" id="651182"/>
    <lineage>
        <taxon>Bacteria</taxon>
        <taxon>Pseudomonadati</taxon>
        <taxon>Thermodesulfobacteriota</taxon>
        <taxon>Desulfobacteria</taxon>
        <taxon>Desulfobacterales</taxon>
        <taxon>Desulfobacteraceae</taxon>
        <taxon>Desulfobacula</taxon>
    </lineage>
</organism>
<dbReference type="SUPFAM" id="SSF52172">
    <property type="entry name" value="CheY-like"/>
    <property type="match status" value="1"/>
</dbReference>
<keyword evidence="4" id="KW-0804">Transcription</keyword>
<dbReference type="InterPro" id="IPR001789">
    <property type="entry name" value="Sig_transdc_resp-reg_receiver"/>
</dbReference>
<keyword evidence="1 5" id="KW-0597">Phosphoprotein</keyword>
<dbReference type="AlphaFoldDB" id="K0NBT0"/>
<keyword evidence="2" id="KW-0805">Transcription regulation</keyword>
<feature type="domain" description="HTH luxR-type" evidence="6">
    <location>
        <begin position="151"/>
        <end position="216"/>
    </location>
</feature>
<dbReference type="Pfam" id="PF00072">
    <property type="entry name" value="Response_reg"/>
    <property type="match status" value="1"/>
</dbReference>
<dbReference type="Gene3D" id="3.40.50.2300">
    <property type="match status" value="1"/>
</dbReference>
<dbReference type="PANTHER" id="PTHR43214">
    <property type="entry name" value="TWO-COMPONENT RESPONSE REGULATOR"/>
    <property type="match status" value="1"/>
</dbReference>
<dbReference type="InterPro" id="IPR016032">
    <property type="entry name" value="Sig_transdc_resp-reg_C-effctor"/>
</dbReference>
<protein>
    <submittedName>
        <fullName evidence="8">Two component system response regulator, LuxR-type binding domain</fullName>
    </submittedName>
</protein>
<dbReference type="CDD" id="cd17535">
    <property type="entry name" value="REC_NarL-like"/>
    <property type="match status" value="1"/>
</dbReference>
<evidence type="ECO:0000256" key="5">
    <source>
        <dbReference type="PROSITE-ProRule" id="PRU00169"/>
    </source>
</evidence>
<dbReference type="InterPro" id="IPR058245">
    <property type="entry name" value="NreC/VraR/RcsB-like_REC"/>
</dbReference>
<dbReference type="InterPro" id="IPR011006">
    <property type="entry name" value="CheY-like_superfamily"/>
</dbReference>
<dbReference type="PRINTS" id="PR00038">
    <property type="entry name" value="HTHLUXR"/>
</dbReference>
<dbReference type="OrthoDB" id="9780312at2"/>
<dbReference type="CDD" id="cd06170">
    <property type="entry name" value="LuxR_C_like"/>
    <property type="match status" value="1"/>
</dbReference>
<reference evidence="8 9" key="1">
    <citation type="journal article" date="2013" name="Environ. Microbiol.">
        <title>Complete genome, catabolic sub-proteomes and key-metabolites of Desulfobacula toluolica Tol2, a marine, aromatic compound-degrading, sulfate-reducing bacterium.</title>
        <authorList>
            <person name="Wohlbrand L."/>
            <person name="Jacob J.H."/>
            <person name="Kube M."/>
            <person name="Mussmann M."/>
            <person name="Jarling R."/>
            <person name="Beck A."/>
            <person name="Amann R."/>
            <person name="Wilkes H."/>
            <person name="Reinhardt R."/>
            <person name="Rabus R."/>
        </authorList>
    </citation>
    <scope>NUCLEOTIDE SEQUENCE [LARGE SCALE GENOMIC DNA]</scope>
    <source>
        <strain evidence="9">DSM 7467 / Tol2</strain>
    </source>
</reference>
<evidence type="ECO:0000313" key="9">
    <source>
        <dbReference type="Proteomes" id="UP000007347"/>
    </source>
</evidence>
<dbReference type="GO" id="GO:0003677">
    <property type="term" value="F:DNA binding"/>
    <property type="evidence" value="ECO:0007669"/>
    <property type="project" value="UniProtKB-KW"/>
</dbReference>
<accession>K0NBT0</accession>
<dbReference type="STRING" id="651182.TOL2_C37020"/>
<sequence>MDRKKRILIIDDHPLFREGIKAIIKNDSRYDVIGEAGTGNRGLELTGELRPDLALVDVSLPDISGFDLVRDILKYSPDMRILVLSMHSKVDYIVKAFQAGASGYLTKECAADMLINGIEHTLKGDYFMDTSVSQQVVKKLAELPDKKPVAAVKGYDALTSREQEIMVLVTSGFSSQKIADKLFISPKTVQNHRSKIMRKLNVSNVLDLTRHAAKLGLVDLDLWRK</sequence>
<dbReference type="InterPro" id="IPR039420">
    <property type="entry name" value="WalR-like"/>
</dbReference>
<dbReference type="PATRIC" id="fig|651182.5.peg.4351"/>
<dbReference type="GO" id="GO:0000160">
    <property type="term" value="P:phosphorelay signal transduction system"/>
    <property type="evidence" value="ECO:0007669"/>
    <property type="project" value="InterPro"/>
</dbReference>
<evidence type="ECO:0000256" key="2">
    <source>
        <dbReference type="ARBA" id="ARBA00023015"/>
    </source>
</evidence>
<evidence type="ECO:0000313" key="8">
    <source>
        <dbReference type="EMBL" id="CCK81859.1"/>
    </source>
</evidence>
<feature type="domain" description="Response regulatory" evidence="7">
    <location>
        <begin position="6"/>
        <end position="122"/>
    </location>
</feature>
<feature type="modified residue" description="4-aspartylphosphate" evidence="5">
    <location>
        <position position="57"/>
    </location>
</feature>